<sequence length="51" mass="5973">MLSIIITPLCASESNSTVRVKRRGLQRHTKWEIVKIFQTNFISKRALVLWC</sequence>
<evidence type="ECO:0000313" key="1">
    <source>
        <dbReference type="EMBL" id="JAH26569.1"/>
    </source>
</evidence>
<name>A0A0E9RBT8_ANGAN</name>
<proteinExistence type="predicted"/>
<dbReference type="AlphaFoldDB" id="A0A0E9RBT8"/>
<accession>A0A0E9RBT8</accession>
<protein>
    <submittedName>
        <fullName evidence="1">Uncharacterized protein</fullName>
    </submittedName>
</protein>
<reference evidence="1" key="1">
    <citation type="submission" date="2014-11" db="EMBL/GenBank/DDBJ databases">
        <authorList>
            <person name="Amaro Gonzalez C."/>
        </authorList>
    </citation>
    <scope>NUCLEOTIDE SEQUENCE</scope>
</reference>
<dbReference type="EMBL" id="GBXM01082008">
    <property type="protein sequence ID" value="JAH26569.1"/>
    <property type="molecule type" value="Transcribed_RNA"/>
</dbReference>
<organism evidence="1">
    <name type="scientific">Anguilla anguilla</name>
    <name type="common">European freshwater eel</name>
    <name type="synonym">Muraena anguilla</name>
    <dbReference type="NCBI Taxonomy" id="7936"/>
    <lineage>
        <taxon>Eukaryota</taxon>
        <taxon>Metazoa</taxon>
        <taxon>Chordata</taxon>
        <taxon>Craniata</taxon>
        <taxon>Vertebrata</taxon>
        <taxon>Euteleostomi</taxon>
        <taxon>Actinopterygii</taxon>
        <taxon>Neopterygii</taxon>
        <taxon>Teleostei</taxon>
        <taxon>Anguilliformes</taxon>
        <taxon>Anguillidae</taxon>
        <taxon>Anguilla</taxon>
    </lineage>
</organism>
<reference evidence="1" key="2">
    <citation type="journal article" date="2015" name="Fish Shellfish Immunol.">
        <title>Early steps in the European eel (Anguilla anguilla)-Vibrio vulnificus interaction in the gills: Role of the RtxA13 toxin.</title>
        <authorList>
            <person name="Callol A."/>
            <person name="Pajuelo D."/>
            <person name="Ebbesson L."/>
            <person name="Teles M."/>
            <person name="MacKenzie S."/>
            <person name="Amaro C."/>
        </authorList>
    </citation>
    <scope>NUCLEOTIDE SEQUENCE</scope>
</reference>